<proteinExistence type="inferred from homology"/>
<dbReference type="OrthoDB" id="1697690at2759"/>
<keyword evidence="8" id="KW-0472">Membrane</keyword>
<comment type="caution">
    <text evidence="10">The sequence shown here is derived from an EMBL/GenBank/DDBJ whole genome shotgun (WGS) entry which is preliminary data.</text>
</comment>
<keyword evidence="11" id="KW-1185">Reference proteome</keyword>
<comment type="similarity">
    <text evidence="2 9">Belongs to the mitochondrial pyruvate carrier (MPC) (TC 2.A.105) family.</text>
</comment>
<dbReference type="GO" id="GO:0005743">
    <property type="term" value="C:mitochondrial inner membrane"/>
    <property type="evidence" value="ECO:0007669"/>
    <property type="project" value="UniProtKB-SubCell"/>
</dbReference>
<dbReference type="AlphaFoldDB" id="A0A9P6A2R3"/>
<organism evidence="10 11">
    <name type="scientific">Pleurotus eryngii</name>
    <name type="common">Boletus of the steppes</name>
    <dbReference type="NCBI Taxonomy" id="5323"/>
    <lineage>
        <taxon>Eukaryota</taxon>
        <taxon>Fungi</taxon>
        <taxon>Dikarya</taxon>
        <taxon>Basidiomycota</taxon>
        <taxon>Agaricomycotina</taxon>
        <taxon>Agaricomycetes</taxon>
        <taxon>Agaricomycetidae</taxon>
        <taxon>Agaricales</taxon>
        <taxon>Pleurotineae</taxon>
        <taxon>Pleurotaceae</taxon>
        <taxon>Pleurotus</taxon>
    </lineage>
</organism>
<evidence type="ECO:0000256" key="4">
    <source>
        <dbReference type="ARBA" id="ARBA00022692"/>
    </source>
</evidence>
<dbReference type="PANTHER" id="PTHR14154">
    <property type="entry name" value="UPF0041 BRAIN PROTEIN 44-RELATED"/>
    <property type="match status" value="1"/>
</dbReference>
<dbReference type="Pfam" id="PF03650">
    <property type="entry name" value="MPC"/>
    <property type="match status" value="1"/>
</dbReference>
<keyword evidence="3 9" id="KW-0813">Transport</keyword>
<evidence type="ECO:0000256" key="7">
    <source>
        <dbReference type="ARBA" id="ARBA00023128"/>
    </source>
</evidence>
<dbReference type="EMBL" id="MU154555">
    <property type="protein sequence ID" value="KAF9496186.1"/>
    <property type="molecule type" value="Genomic_DNA"/>
</dbReference>
<protein>
    <recommendedName>
        <fullName evidence="9">Mitochondrial pyruvate carrier</fullName>
    </recommendedName>
</protein>
<comment type="function">
    <text evidence="9">Mediates the uptake of pyruvate into mitochondria.</text>
</comment>
<evidence type="ECO:0000256" key="5">
    <source>
        <dbReference type="ARBA" id="ARBA00022792"/>
    </source>
</evidence>
<dbReference type="GO" id="GO:0006850">
    <property type="term" value="P:pyruvate import into mitochondria"/>
    <property type="evidence" value="ECO:0007669"/>
    <property type="project" value="InterPro"/>
</dbReference>
<evidence type="ECO:0000256" key="6">
    <source>
        <dbReference type="ARBA" id="ARBA00022989"/>
    </source>
</evidence>
<evidence type="ECO:0000256" key="1">
    <source>
        <dbReference type="ARBA" id="ARBA00004448"/>
    </source>
</evidence>
<keyword evidence="4" id="KW-0812">Transmembrane</keyword>
<reference evidence="10" key="1">
    <citation type="submission" date="2020-11" db="EMBL/GenBank/DDBJ databases">
        <authorList>
            <consortium name="DOE Joint Genome Institute"/>
            <person name="Ahrendt S."/>
            <person name="Riley R."/>
            <person name="Andreopoulos W."/>
            <person name="Labutti K."/>
            <person name="Pangilinan J."/>
            <person name="Ruiz-Duenas F.J."/>
            <person name="Barrasa J.M."/>
            <person name="Sanchez-Garcia M."/>
            <person name="Camarero S."/>
            <person name="Miyauchi S."/>
            <person name="Serrano A."/>
            <person name="Linde D."/>
            <person name="Babiker R."/>
            <person name="Drula E."/>
            <person name="Ayuso-Fernandez I."/>
            <person name="Pacheco R."/>
            <person name="Padilla G."/>
            <person name="Ferreira P."/>
            <person name="Barriuso J."/>
            <person name="Kellner H."/>
            <person name="Castanera R."/>
            <person name="Alfaro M."/>
            <person name="Ramirez L."/>
            <person name="Pisabarro A.G."/>
            <person name="Kuo A."/>
            <person name="Tritt A."/>
            <person name="Lipzen A."/>
            <person name="He G."/>
            <person name="Yan M."/>
            <person name="Ng V."/>
            <person name="Cullen D."/>
            <person name="Martin F."/>
            <person name="Rosso M.-N."/>
            <person name="Henrissat B."/>
            <person name="Hibbett D."/>
            <person name="Martinez A.T."/>
            <person name="Grigoriev I.V."/>
        </authorList>
    </citation>
    <scope>NUCLEOTIDE SEQUENCE</scope>
    <source>
        <strain evidence="10">ATCC 90797</strain>
    </source>
</reference>
<dbReference type="Proteomes" id="UP000807025">
    <property type="component" value="Unassembled WGS sequence"/>
</dbReference>
<evidence type="ECO:0000313" key="10">
    <source>
        <dbReference type="EMBL" id="KAF9496186.1"/>
    </source>
</evidence>
<evidence type="ECO:0000313" key="11">
    <source>
        <dbReference type="Proteomes" id="UP000807025"/>
    </source>
</evidence>
<evidence type="ECO:0000256" key="9">
    <source>
        <dbReference type="RuleBase" id="RU363100"/>
    </source>
</evidence>
<evidence type="ECO:0000256" key="3">
    <source>
        <dbReference type="ARBA" id="ARBA00022448"/>
    </source>
</evidence>
<keyword evidence="6" id="KW-1133">Transmembrane helix</keyword>
<dbReference type="InterPro" id="IPR005336">
    <property type="entry name" value="MPC"/>
</dbReference>
<evidence type="ECO:0000256" key="8">
    <source>
        <dbReference type="ARBA" id="ARBA00023136"/>
    </source>
</evidence>
<keyword evidence="5 9" id="KW-0999">Mitochondrion inner membrane</keyword>
<comment type="subcellular location">
    <subcellularLocation>
        <location evidence="1 9">Mitochondrion inner membrane</location>
        <topology evidence="1 9">Multi-pass membrane protein</topology>
    </subcellularLocation>
</comment>
<accession>A0A9P6A2R3</accession>
<name>A0A9P6A2R3_PLEER</name>
<sequence>MTPMDLDLFQVDGGSLSQQTYPYRPSDSFISPSQFTPNLGTMSSTFFTWLRSPAAREYFFSTHFWGPVANWGLPLAALADLRKDEEMISGTMTTALACYSMVFMRFAWRVQPRNYLLFACHFTNATAQSIQDARFVNYWYNGGREKKLGLEAPIEAPARGKVTEAILEAQQAKKP</sequence>
<keyword evidence="7 9" id="KW-0496">Mitochondrion</keyword>
<evidence type="ECO:0000256" key="2">
    <source>
        <dbReference type="ARBA" id="ARBA00006416"/>
    </source>
</evidence>
<gene>
    <name evidence="10" type="ORF">BDN71DRAFT_789766</name>
</gene>